<organism evidence="4 5">
    <name type="scientific">Actinopolymorpha cephalotaxi</name>
    <dbReference type="NCBI Taxonomy" id="504797"/>
    <lineage>
        <taxon>Bacteria</taxon>
        <taxon>Bacillati</taxon>
        <taxon>Actinomycetota</taxon>
        <taxon>Actinomycetes</taxon>
        <taxon>Propionibacteriales</taxon>
        <taxon>Actinopolymorphaceae</taxon>
        <taxon>Actinopolymorpha</taxon>
    </lineage>
</organism>
<feature type="compositionally biased region" description="Low complexity" evidence="2">
    <location>
        <begin position="30"/>
        <end position="46"/>
    </location>
</feature>
<proteinExistence type="inferred from homology"/>
<dbReference type="Pfam" id="PF05949">
    <property type="entry name" value="DUF881"/>
    <property type="match status" value="1"/>
</dbReference>
<dbReference type="InterPro" id="IPR010273">
    <property type="entry name" value="DUF881"/>
</dbReference>
<keyword evidence="6" id="KW-1185">Reference proteome</keyword>
<evidence type="ECO:0000313" key="3">
    <source>
        <dbReference type="EMBL" id="NYH82797.1"/>
    </source>
</evidence>
<dbReference type="OrthoDB" id="3211287at2"/>
<dbReference type="PANTHER" id="PTHR37313:SF2">
    <property type="entry name" value="UPF0749 PROTEIN YLXX"/>
    <property type="match status" value="1"/>
</dbReference>
<feature type="region of interest" description="Disordered" evidence="2">
    <location>
        <begin position="1"/>
        <end position="121"/>
    </location>
</feature>
<protein>
    <submittedName>
        <fullName evidence="4">Uncharacterized conserved protein YlxW, UPF0749 family</fullName>
    </submittedName>
    <submittedName>
        <fullName evidence="3">Uncharacterized protein YlxW (UPF0749 family)</fullName>
    </submittedName>
</protein>
<name>A0A1I2W203_9ACTN</name>
<evidence type="ECO:0000313" key="5">
    <source>
        <dbReference type="Proteomes" id="UP000199052"/>
    </source>
</evidence>
<dbReference type="EMBL" id="JACBZA010000001">
    <property type="protein sequence ID" value="NYH82797.1"/>
    <property type="molecule type" value="Genomic_DNA"/>
</dbReference>
<dbReference type="Gene3D" id="3.30.70.1880">
    <property type="entry name" value="Protein of unknown function DUF881"/>
    <property type="match status" value="1"/>
</dbReference>
<gene>
    <name evidence="3" type="ORF">FHR37_001648</name>
    <name evidence="4" type="ORF">SAMN05421678_11048</name>
</gene>
<evidence type="ECO:0000313" key="4">
    <source>
        <dbReference type="EMBL" id="SFG95302.1"/>
    </source>
</evidence>
<evidence type="ECO:0000313" key="6">
    <source>
        <dbReference type="Proteomes" id="UP000533017"/>
    </source>
</evidence>
<reference evidence="3 6" key="2">
    <citation type="submission" date="2020-07" db="EMBL/GenBank/DDBJ databases">
        <title>Sequencing the genomes of 1000 actinobacteria strains.</title>
        <authorList>
            <person name="Klenk H.-P."/>
        </authorList>
    </citation>
    <scope>NUCLEOTIDE SEQUENCE [LARGE SCALE GENOMIC DNA]</scope>
    <source>
        <strain evidence="3 6">DSM 45117</strain>
    </source>
</reference>
<dbReference type="EMBL" id="FOOI01000010">
    <property type="protein sequence ID" value="SFG95302.1"/>
    <property type="molecule type" value="Genomic_DNA"/>
</dbReference>
<accession>A0A1I2W203</accession>
<dbReference type="GO" id="GO:0005886">
    <property type="term" value="C:plasma membrane"/>
    <property type="evidence" value="ECO:0007669"/>
    <property type="project" value="TreeGrafter"/>
</dbReference>
<sequence>MADESETPRTPSSGEEPATADRSAAEQSGEEPAAAEPTAAAQPGGESTAAVPTAAAQPGGESAAAVPTAAEQPGEGATAAEQPGAEQPGADQSAAEQQPVTGDAAPAGIAATRPTPAKPRNTAWRRLAGAFRPHTSRAQVAAAVLLAALGFAATVQVRALRNTDEFTNADRTQLIQIMDGLQQRSRRLETDIGDLQRSKADLVSGADRRRSALEQAQTRAQTLGILAGTLPATGPGIRLTITDNQAAVNASLVLNTIEELRDAGAEAIEINDRVRVVASSYVLDGQGGIIVDGKLLPAPYTIDAIGDARTLATAMRIPGGVVDEVSQKGGLASVLERQTIQVNSLHSVVSPRYARPAPDKSPGSSSR</sequence>
<reference evidence="4 5" key="1">
    <citation type="submission" date="2016-10" db="EMBL/GenBank/DDBJ databases">
        <authorList>
            <person name="de Groot N.N."/>
        </authorList>
    </citation>
    <scope>NUCLEOTIDE SEQUENCE [LARGE SCALE GENOMIC DNA]</scope>
    <source>
        <strain evidence="4 5">CPCC 202808</strain>
    </source>
</reference>
<dbReference type="Proteomes" id="UP000199052">
    <property type="component" value="Unassembled WGS sequence"/>
</dbReference>
<dbReference type="Proteomes" id="UP000533017">
    <property type="component" value="Unassembled WGS sequence"/>
</dbReference>
<dbReference type="RefSeq" id="WP_092884713.1">
    <property type="nucleotide sequence ID" value="NZ_FOOI01000010.1"/>
</dbReference>
<feature type="compositionally biased region" description="Low complexity" evidence="2">
    <location>
        <begin position="54"/>
        <end position="65"/>
    </location>
</feature>
<evidence type="ECO:0000256" key="1">
    <source>
        <dbReference type="ARBA" id="ARBA00009108"/>
    </source>
</evidence>
<comment type="similarity">
    <text evidence="1">Belongs to the UPF0749 family.</text>
</comment>
<dbReference type="STRING" id="504797.SAMN05421678_11048"/>
<dbReference type="PANTHER" id="PTHR37313">
    <property type="entry name" value="UPF0749 PROTEIN RV1825"/>
    <property type="match status" value="1"/>
</dbReference>
<evidence type="ECO:0000256" key="2">
    <source>
        <dbReference type="SAM" id="MobiDB-lite"/>
    </source>
</evidence>
<dbReference type="AlphaFoldDB" id="A0A1I2W203"/>